<evidence type="ECO:0000256" key="1">
    <source>
        <dbReference type="ARBA" id="ARBA00004477"/>
    </source>
</evidence>
<evidence type="ECO:0000313" key="10">
    <source>
        <dbReference type="Proteomes" id="UP001556367"/>
    </source>
</evidence>
<comment type="caution">
    <text evidence="9">The sequence shown here is derived from an EMBL/GenBank/DDBJ whole genome shotgun (WGS) entry which is preliminary data.</text>
</comment>
<keyword evidence="7 8" id="KW-0472">Membrane</keyword>
<keyword evidence="6 8" id="KW-1133">Transmembrane helix</keyword>
<keyword evidence="5" id="KW-0256">Endoplasmic reticulum</keyword>
<name>A0ABR3J3Y6_9AGAR</name>
<dbReference type="PANTHER" id="PTHR20994">
    <property type="entry name" value="ER MEMBRANE PROTEIN COMPLEX SUBUNIT 6"/>
    <property type="match status" value="1"/>
</dbReference>
<feature type="transmembrane region" description="Helical" evidence="8">
    <location>
        <begin position="20"/>
        <end position="40"/>
    </location>
</feature>
<dbReference type="Pfam" id="PF07019">
    <property type="entry name" value="EMC6"/>
    <property type="match status" value="1"/>
</dbReference>
<feature type="transmembrane region" description="Helical" evidence="8">
    <location>
        <begin position="45"/>
        <end position="65"/>
    </location>
</feature>
<feature type="transmembrane region" description="Helical" evidence="8">
    <location>
        <begin position="90"/>
        <end position="107"/>
    </location>
</feature>
<evidence type="ECO:0000256" key="8">
    <source>
        <dbReference type="SAM" id="Phobius"/>
    </source>
</evidence>
<evidence type="ECO:0000256" key="6">
    <source>
        <dbReference type="ARBA" id="ARBA00022989"/>
    </source>
</evidence>
<dbReference type="PANTHER" id="PTHR20994:SF0">
    <property type="entry name" value="ER MEMBRANE PROTEIN COMPLEX SUBUNIT 6"/>
    <property type="match status" value="1"/>
</dbReference>
<organism evidence="9 10">
    <name type="scientific">Hohenbuehelia grisea</name>
    <dbReference type="NCBI Taxonomy" id="104357"/>
    <lineage>
        <taxon>Eukaryota</taxon>
        <taxon>Fungi</taxon>
        <taxon>Dikarya</taxon>
        <taxon>Basidiomycota</taxon>
        <taxon>Agaricomycotina</taxon>
        <taxon>Agaricomycetes</taxon>
        <taxon>Agaricomycetidae</taxon>
        <taxon>Agaricales</taxon>
        <taxon>Pleurotineae</taxon>
        <taxon>Pleurotaceae</taxon>
        <taxon>Hohenbuehelia</taxon>
    </lineage>
</organism>
<protein>
    <recommendedName>
        <fullName evidence="3">ER membrane protein complex subunit 6</fullName>
    </recommendedName>
</protein>
<sequence>MSTTPDASQSYYPPNVLHNSSLINVKFISACFAGAVAGILGLQNWLGFALFIFSTLFSAVCMSSINCDHRPNKFVPGGFAELLNPGQDNAFTFLLVWTLFYGIVHVYD</sequence>
<dbReference type="InterPro" id="IPR029008">
    <property type="entry name" value="EMC6-like"/>
</dbReference>
<dbReference type="EMBL" id="JASNQZ010000012">
    <property type="protein sequence ID" value="KAL0950359.1"/>
    <property type="molecule type" value="Genomic_DNA"/>
</dbReference>
<evidence type="ECO:0000256" key="2">
    <source>
        <dbReference type="ARBA" id="ARBA00009436"/>
    </source>
</evidence>
<dbReference type="InterPro" id="IPR008504">
    <property type="entry name" value="Emc6"/>
</dbReference>
<evidence type="ECO:0000256" key="4">
    <source>
        <dbReference type="ARBA" id="ARBA00022692"/>
    </source>
</evidence>
<comment type="subcellular location">
    <subcellularLocation>
        <location evidence="1">Endoplasmic reticulum membrane</location>
        <topology evidence="1">Multi-pass membrane protein</topology>
    </subcellularLocation>
</comment>
<dbReference type="Proteomes" id="UP001556367">
    <property type="component" value="Unassembled WGS sequence"/>
</dbReference>
<proteinExistence type="inferred from homology"/>
<reference evidence="10" key="1">
    <citation type="submission" date="2024-06" db="EMBL/GenBank/DDBJ databases">
        <title>Multi-omics analyses provide insights into the biosynthesis of the anticancer antibiotic pleurotin in Hohenbuehelia grisea.</title>
        <authorList>
            <person name="Weaver J.A."/>
            <person name="Alberti F."/>
        </authorList>
    </citation>
    <scope>NUCLEOTIDE SEQUENCE [LARGE SCALE GENOMIC DNA]</scope>
    <source>
        <strain evidence="10">T-177</strain>
    </source>
</reference>
<gene>
    <name evidence="9" type="ORF">HGRIS_010326</name>
</gene>
<evidence type="ECO:0000313" key="9">
    <source>
        <dbReference type="EMBL" id="KAL0950359.1"/>
    </source>
</evidence>
<keyword evidence="10" id="KW-1185">Reference proteome</keyword>
<evidence type="ECO:0000256" key="5">
    <source>
        <dbReference type="ARBA" id="ARBA00022824"/>
    </source>
</evidence>
<evidence type="ECO:0000256" key="3">
    <source>
        <dbReference type="ARBA" id="ARBA00020827"/>
    </source>
</evidence>
<comment type="similarity">
    <text evidence="2">Belongs to the EMC6 family.</text>
</comment>
<accession>A0ABR3J3Y6</accession>
<evidence type="ECO:0000256" key="7">
    <source>
        <dbReference type="ARBA" id="ARBA00023136"/>
    </source>
</evidence>
<keyword evidence="4 8" id="KW-0812">Transmembrane</keyword>